<keyword evidence="5" id="KW-1185">Reference proteome</keyword>
<proteinExistence type="predicted"/>
<feature type="compositionally biased region" description="Basic residues" evidence="2">
    <location>
        <begin position="392"/>
        <end position="411"/>
    </location>
</feature>
<sequence>MNMRATGSEQYEEHGIRPPKARNLLPSKKFRDNVKRWGESTELSRRRVIIVPSIKCAARDVNVTAEDKEKNGYQDSEGDIFAHQVERYKKQLQERKKTREILNNCGLRQDWLRNKTGKTELERRVLKRMVLKGKPEITVKKAPTPPPEIEEDTTVTGEDRGVPTIHQPSPAALAIIQKYLDRKRMRLLDLFAQADKDKNWVVSRQEFRNIIRSWRIPLTDVDLEDLILALDRDNSDALDYRELSVGRQSYLEERVTKQAAEIVQTANTKTAKRPDTILEEPEPTSDPTQEKWSGTGNQRPSSPQRPPSPQVTPQKRPLSSPQRPVTPSSAAARPVSFMEQRPGSEPQLRQSRPVSPTSSGSIESLSPTLLEIPPVQLSEKVDQLTQAEIKDRRMKKQQKRKEKEKAKQKKRTVPEKVSVAPSTLGGRVGEMVDRYRKMTMKEYNDVVELCHMHGVQLSKDLLERVLLQPEDKPLSQIKLTARKPGFFSISTRHHIPQVKFQSSTAGSNQRRPNFTNPGPNT</sequence>
<comment type="caution">
    <text evidence="4">The sequence shown here is derived from an EMBL/GenBank/DDBJ whole genome shotgun (WGS) entry which is preliminary data.</text>
</comment>
<feature type="region of interest" description="Disordered" evidence="2">
    <location>
        <begin position="391"/>
        <end position="419"/>
    </location>
</feature>
<dbReference type="PROSITE" id="PS50222">
    <property type="entry name" value="EF_HAND_2"/>
    <property type="match status" value="1"/>
</dbReference>
<dbReference type="AlphaFoldDB" id="A0A2B4RXU5"/>
<keyword evidence="1" id="KW-0106">Calcium</keyword>
<dbReference type="EMBL" id="LSMT01000289">
    <property type="protein sequence ID" value="PFX21157.1"/>
    <property type="molecule type" value="Genomic_DNA"/>
</dbReference>
<feature type="compositionally biased region" description="Polar residues" evidence="2">
    <location>
        <begin position="499"/>
        <end position="521"/>
    </location>
</feature>
<evidence type="ECO:0000256" key="1">
    <source>
        <dbReference type="ARBA" id="ARBA00022837"/>
    </source>
</evidence>
<reference evidence="5" key="1">
    <citation type="journal article" date="2017" name="bioRxiv">
        <title>Comparative analysis of the genomes of Stylophora pistillata and Acropora digitifera provides evidence for extensive differences between species of corals.</title>
        <authorList>
            <person name="Voolstra C.R."/>
            <person name="Li Y."/>
            <person name="Liew Y.J."/>
            <person name="Baumgarten S."/>
            <person name="Zoccola D."/>
            <person name="Flot J.-F."/>
            <person name="Tambutte S."/>
            <person name="Allemand D."/>
            <person name="Aranda M."/>
        </authorList>
    </citation>
    <scope>NUCLEOTIDE SEQUENCE [LARGE SCALE GENOMIC DNA]</scope>
</reference>
<feature type="region of interest" description="Disordered" evidence="2">
    <location>
        <begin position="1"/>
        <end position="24"/>
    </location>
</feature>
<evidence type="ECO:0000259" key="3">
    <source>
        <dbReference type="PROSITE" id="PS50222"/>
    </source>
</evidence>
<dbReference type="OrthoDB" id="5972455at2759"/>
<dbReference type="GO" id="GO:0005509">
    <property type="term" value="F:calcium ion binding"/>
    <property type="evidence" value="ECO:0007669"/>
    <property type="project" value="InterPro"/>
</dbReference>
<feature type="compositionally biased region" description="Polar residues" evidence="2">
    <location>
        <begin position="285"/>
        <end position="297"/>
    </location>
</feature>
<dbReference type="PANTHER" id="PTHR47225:SF1">
    <property type="entry name" value="EF-HAND CALCIUM-BINDING DOMAIN-CONTAINING PROTEIN 12"/>
    <property type="match status" value="1"/>
</dbReference>
<protein>
    <submittedName>
        <fullName evidence="4">EF-hand calcium-binding domain-containing protein 12</fullName>
    </submittedName>
</protein>
<dbReference type="InterPro" id="IPR018247">
    <property type="entry name" value="EF_Hand_1_Ca_BS"/>
</dbReference>
<feature type="domain" description="EF-hand" evidence="3">
    <location>
        <begin position="182"/>
        <end position="217"/>
    </location>
</feature>
<feature type="compositionally biased region" description="Polar residues" evidence="2">
    <location>
        <begin position="347"/>
        <end position="367"/>
    </location>
</feature>
<gene>
    <name evidence="4" type="primary">EFCAB12</name>
    <name evidence="4" type="ORF">AWC38_SpisGene14367</name>
</gene>
<feature type="region of interest" description="Disordered" evidence="2">
    <location>
        <begin position="497"/>
        <end position="521"/>
    </location>
</feature>
<feature type="region of interest" description="Disordered" evidence="2">
    <location>
        <begin position="138"/>
        <end position="166"/>
    </location>
</feature>
<dbReference type="PROSITE" id="PS00018">
    <property type="entry name" value="EF_HAND_1"/>
    <property type="match status" value="1"/>
</dbReference>
<dbReference type="Gene3D" id="1.10.238.10">
    <property type="entry name" value="EF-hand"/>
    <property type="match status" value="1"/>
</dbReference>
<dbReference type="SUPFAM" id="SSF47473">
    <property type="entry name" value="EF-hand"/>
    <property type="match status" value="1"/>
</dbReference>
<dbReference type="PANTHER" id="PTHR47225">
    <property type="entry name" value="EF-HAND CALCIUM-BINDING DOMAIN-CONTAINING PROTEIN 12"/>
    <property type="match status" value="1"/>
</dbReference>
<feature type="compositionally biased region" description="Polar residues" evidence="2">
    <location>
        <begin position="311"/>
        <end position="329"/>
    </location>
</feature>
<evidence type="ECO:0000313" key="5">
    <source>
        <dbReference type="Proteomes" id="UP000225706"/>
    </source>
</evidence>
<dbReference type="InterPro" id="IPR002048">
    <property type="entry name" value="EF_hand_dom"/>
</dbReference>
<organism evidence="4 5">
    <name type="scientific">Stylophora pistillata</name>
    <name type="common">Smooth cauliflower coral</name>
    <dbReference type="NCBI Taxonomy" id="50429"/>
    <lineage>
        <taxon>Eukaryota</taxon>
        <taxon>Metazoa</taxon>
        <taxon>Cnidaria</taxon>
        <taxon>Anthozoa</taxon>
        <taxon>Hexacorallia</taxon>
        <taxon>Scleractinia</taxon>
        <taxon>Astrocoeniina</taxon>
        <taxon>Pocilloporidae</taxon>
        <taxon>Stylophora</taxon>
    </lineage>
</organism>
<dbReference type="InterPro" id="IPR011992">
    <property type="entry name" value="EF-hand-dom_pair"/>
</dbReference>
<dbReference type="Proteomes" id="UP000225706">
    <property type="component" value="Unassembled WGS sequence"/>
</dbReference>
<evidence type="ECO:0000313" key="4">
    <source>
        <dbReference type="EMBL" id="PFX21157.1"/>
    </source>
</evidence>
<dbReference type="InterPro" id="IPR042847">
    <property type="entry name" value="EFC12"/>
</dbReference>
<accession>A0A2B4RXU5</accession>
<evidence type="ECO:0000256" key="2">
    <source>
        <dbReference type="SAM" id="MobiDB-lite"/>
    </source>
</evidence>
<feature type="region of interest" description="Disordered" evidence="2">
    <location>
        <begin position="265"/>
        <end position="370"/>
    </location>
</feature>
<name>A0A2B4RXU5_STYPI</name>